<accession>A0ABQ8J870</accession>
<organism evidence="1 2">
    <name type="scientific">Dermatophagoides pteronyssinus</name>
    <name type="common">European house dust mite</name>
    <dbReference type="NCBI Taxonomy" id="6956"/>
    <lineage>
        <taxon>Eukaryota</taxon>
        <taxon>Metazoa</taxon>
        <taxon>Ecdysozoa</taxon>
        <taxon>Arthropoda</taxon>
        <taxon>Chelicerata</taxon>
        <taxon>Arachnida</taxon>
        <taxon>Acari</taxon>
        <taxon>Acariformes</taxon>
        <taxon>Sarcoptiformes</taxon>
        <taxon>Astigmata</taxon>
        <taxon>Psoroptidia</taxon>
        <taxon>Analgoidea</taxon>
        <taxon>Pyroglyphidae</taxon>
        <taxon>Dermatophagoidinae</taxon>
        <taxon>Dermatophagoides</taxon>
    </lineage>
</organism>
<reference evidence="1 2" key="2">
    <citation type="journal article" date="2022" name="Mol. Biol. Evol.">
        <title>Comparative Genomics Reveals Insights into the Divergent Evolution of Astigmatic Mites and Household Pest Adaptations.</title>
        <authorList>
            <person name="Xiong Q."/>
            <person name="Wan A.T."/>
            <person name="Liu X."/>
            <person name="Fung C.S."/>
            <person name="Xiao X."/>
            <person name="Malainual N."/>
            <person name="Hou J."/>
            <person name="Wang L."/>
            <person name="Wang M."/>
            <person name="Yang K.Y."/>
            <person name="Cui Y."/>
            <person name="Leung E.L."/>
            <person name="Nong W."/>
            <person name="Shin S.K."/>
            <person name="Au S.W."/>
            <person name="Jeong K.Y."/>
            <person name="Chew F.T."/>
            <person name="Hui J.H."/>
            <person name="Leung T.F."/>
            <person name="Tungtrongchitr A."/>
            <person name="Zhong N."/>
            <person name="Liu Z."/>
            <person name="Tsui S.K."/>
        </authorList>
    </citation>
    <scope>NUCLEOTIDE SEQUENCE [LARGE SCALE GENOMIC DNA]</scope>
    <source>
        <strain evidence="1">Derp</strain>
    </source>
</reference>
<proteinExistence type="predicted"/>
<reference evidence="1 2" key="1">
    <citation type="journal article" date="2018" name="J. Allergy Clin. Immunol.">
        <title>High-quality assembly of Dermatophagoides pteronyssinus genome and transcriptome reveals a wide range of novel allergens.</title>
        <authorList>
            <person name="Liu X.Y."/>
            <person name="Yang K.Y."/>
            <person name="Wang M.Q."/>
            <person name="Kwok J.S."/>
            <person name="Zeng X."/>
            <person name="Yang Z."/>
            <person name="Xiao X.J."/>
            <person name="Lau C.P."/>
            <person name="Li Y."/>
            <person name="Huang Z.M."/>
            <person name="Ba J.G."/>
            <person name="Yim A.K."/>
            <person name="Ouyang C.Y."/>
            <person name="Ngai S.M."/>
            <person name="Chan T.F."/>
            <person name="Leung E.L."/>
            <person name="Liu L."/>
            <person name="Liu Z.G."/>
            <person name="Tsui S.K."/>
        </authorList>
    </citation>
    <scope>NUCLEOTIDE SEQUENCE [LARGE SCALE GENOMIC DNA]</scope>
    <source>
        <strain evidence="1">Derp</strain>
    </source>
</reference>
<comment type="caution">
    <text evidence="1">The sequence shown here is derived from an EMBL/GenBank/DDBJ whole genome shotgun (WGS) entry which is preliminary data.</text>
</comment>
<protein>
    <submittedName>
        <fullName evidence="1">Uncharacterized protein</fullName>
    </submittedName>
</protein>
<dbReference type="EMBL" id="NJHN03000062">
    <property type="protein sequence ID" value="KAH9418764.1"/>
    <property type="molecule type" value="Genomic_DNA"/>
</dbReference>
<keyword evidence="2" id="KW-1185">Reference proteome</keyword>
<gene>
    <name evidence="1" type="ORF">DERP_004090</name>
</gene>
<evidence type="ECO:0000313" key="2">
    <source>
        <dbReference type="Proteomes" id="UP000887458"/>
    </source>
</evidence>
<sequence length="78" mass="9002">MKDIIEWNQTKYLQSRKFCQFSSLVDFVTEKHLRTSNLSPFGCNSDFGPIIDNIIGNNINELMVTIKIDAPSTMKKYL</sequence>
<evidence type="ECO:0000313" key="1">
    <source>
        <dbReference type="EMBL" id="KAH9418764.1"/>
    </source>
</evidence>
<dbReference type="Proteomes" id="UP000887458">
    <property type="component" value="Unassembled WGS sequence"/>
</dbReference>
<name>A0ABQ8J870_DERPT</name>